<gene>
    <name evidence="14" type="primary">sdaAB</name>
    <name evidence="14" type="ORF">H9831_10780</name>
</gene>
<evidence type="ECO:0000256" key="9">
    <source>
        <dbReference type="ARBA" id="ARBA00023239"/>
    </source>
</evidence>
<feature type="domain" description="ACT" evidence="13">
    <location>
        <begin position="149"/>
        <end position="221"/>
    </location>
</feature>
<evidence type="ECO:0000256" key="8">
    <source>
        <dbReference type="ARBA" id="ARBA00023014"/>
    </source>
</evidence>
<keyword evidence="6 11" id="KW-0479">Metal-binding</keyword>
<evidence type="ECO:0000256" key="10">
    <source>
        <dbReference type="ARBA" id="ARBA00049406"/>
    </source>
</evidence>
<keyword evidence="7 11" id="KW-0408">Iron</keyword>
<dbReference type="InterPro" id="IPR045865">
    <property type="entry name" value="ACT-like_dom_sf"/>
</dbReference>
<dbReference type="PIRSF" id="PIRSF036692">
    <property type="entry name" value="SDH_B"/>
    <property type="match status" value="1"/>
</dbReference>
<comment type="caution">
    <text evidence="14">The sequence shown here is derived from an EMBL/GenBank/DDBJ whole genome shotgun (WGS) entry which is preliminary data.</text>
</comment>
<dbReference type="PROSITE" id="PS51671">
    <property type="entry name" value="ACT"/>
    <property type="match status" value="1"/>
</dbReference>
<evidence type="ECO:0000256" key="2">
    <source>
        <dbReference type="ARBA" id="ARBA00004742"/>
    </source>
</evidence>
<name>A0A9D1YRM8_9FIRM</name>
<dbReference type="GO" id="GO:0051539">
    <property type="term" value="F:4 iron, 4 sulfur cluster binding"/>
    <property type="evidence" value="ECO:0007669"/>
    <property type="project" value="UniProtKB-UniRule"/>
</dbReference>
<evidence type="ECO:0000256" key="5">
    <source>
        <dbReference type="ARBA" id="ARBA00022485"/>
    </source>
</evidence>
<dbReference type="PANTHER" id="PTHR30182:SF12">
    <property type="entry name" value="L-SERINE DEHYDRATASE, BETA CHAIN-RELATED"/>
    <property type="match status" value="1"/>
</dbReference>
<evidence type="ECO:0000256" key="12">
    <source>
        <dbReference type="RuleBase" id="RU366059"/>
    </source>
</evidence>
<organism evidence="14 15">
    <name type="scientific">Candidatus Eisenbergiella pullistercoris</name>
    <dbReference type="NCBI Taxonomy" id="2838555"/>
    <lineage>
        <taxon>Bacteria</taxon>
        <taxon>Bacillati</taxon>
        <taxon>Bacillota</taxon>
        <taxon>Clostridia</taxon>
        <taxon>Lachnospirales</taxon>
        <taxon>Lachnospiraceae</taxon>
        <taxon>Eisenbergiella</taxon>
    </lineage>
</organism>
<dbReference type="PANTHER" id="PTHR30182">
    <property type="entry name" value="L-SERINE DEHYDRATASE"/>
    <property type="match status" value="1"/>
</dbReference>
<dbReference type="EMBL" id="DXDD01000134">
    <property type="protein sequence ID" value="HIY61143.1"/>
    <property type="molecule type" value="Genomic_DNA"/>
</dbReference>
<evidence type="ECO:0000256" key="7">
    <source>
        <dbReference type="ARBA" id="ARBA00023004"/>
    </source>
</evidence>
<comment type="catalytic activity">
    <reaction evidence="10 11 12">
        <text>L-serine = pyruvate + NH4(+)</text>
        <dbReference type="Rhea" id="RHEA:19169"/>
        <dbReference type="ChEBI" id="CHEBI:15361"/>
        <dbReference type="ChEBI" id="CHEBI:28938"/>
        <dbReference type="ChEBI" id="CHEBI:33384"/>
        <dbReference type="EC" id="4.3.1.17"/>
    </reaction>
</comment>
<evidence type="ECO:0000256" key="11">
    <source>
        <dbReference type="PIRNR" id="PIRNR036692"/>
    </source>
</evidence>
<proteinExistence type="inferred from homology"/>
<protein>
    <recommendedName>
        <fullName evidence="11">L-serine deaminase</fullName>
    </recommendedName>
</protein>
<comment type="similarity">
    <text evidence="3 11 12">Belongs to the iron-sulfur dependent L-serine dehydratase family.</text>
</comment>
<evidence type="ECO:0000256" key="4">
    <source>
        <dbReference type="ARBA" id="ARBA00022432"/>
    </source>
</evidence>
<keyword evidence="9 11" id="KW-0456">Lyase</keyword>
<evidence type="ECO:0000256" key="1">
    <source>
        <dbReference type="ARBA" id="ARBA00001966"/>
    </source>
</evidence>
<keyword evidence="5 11" id="KW-0004">4Fe-4S</keyword>
<comment type="cofactor">
    <cofactor evidence="1 12">
        <name>[4Fe-4S] cluster</name>
        <dbReference type="ChEBI" id="CHEBI:49883"/>
    </cofactor>
</comment>
<evidence type="ECO:0000256" key="3">
    <source>
        <dbReference type="ARBA" id="ARBA00008636"/>
    </source>
</evidence>
<dbReference type="GO" id="GO:0046872">
    <property type="term" value="F:metal ion binding"/>
    <property type="evidence" value="ECO:0007669"/>
    <property type="project" value="UniProtKB-UniRule"/>
</dbReference>
<evidence type="ECO:0000256" key="6">
    <source>
        <dbReference type="ARBA" id="ARBA00022723"/>
    </source>
</evidence>
<reference evidence="14" key="2">
    <citation type="submission" date="2021-04" db="EMBL/GenBank/DDBJ databases">
        <authorList>
            <person name="Gilroy R."/>
        </authorList>
    </citation>
    <scope>NUCLEOTIDE SEQUENCE</scope>
    <source>
        <strain evidence="14">ChiSxjej3B15-24422</strain>
    </source>
</reference>
<keyword evidence="8 11" id="KW-0411">Iron-sulfur</keyword>
<dbReference type="InterPro" id="IPR051318">
    <property type="entry name" value="Fe-S_L-Ser"/>
</dbReference>
<dbReference type="InterPro" id="IPR029009">
    <property type="entry name" value="ASB_dom_sf"/>
</dbReference>
<dbReference type="InterPro" id="IPR004643">
    <property type="entry name" value="Fe-S_L-Ser_bsu"/>
</dbReference>
<keyword evidence="4 11" id="KW-0312">Gluconeogenesis</keyword>
<dbReference type="GO" id="GO:0006094">
    <property type="term" value="P:gluconeogenesis"/>
    <property type="evidence" value="ECO:0007669"/>
    <property type="project" value="UniProtKB-UniRule"/>
</dbReference>
<evidence type="ECO:0000313" key="15">
    <source>
        <dbReference type="Proteomes" id="UP000824007"/>
    </source>
</evidence>
<dbReference type="SUPFAM" id="SSF143548">
    <property type="entry name" value="Serine metabolism enzymes domain"/>
    <property type="match status" value="1"/>
</dbReference>
<accession>A0A9D1YRM8</accession>
<dbReference type="Proteomes" id="UP000824007">
    <property type="component" value="Unassembled WGS sequence"/>
</dbReference>
<evidence type="ECO:0000313" key="14">
    <source>
        <dbReference type="EMBL" id="HIY61143.1"/>
    </source>
</evidence>
<reference evidence="14" key="1">
    <citation type="journal article" date="2021" name="PeerJ">
        <title>Extensive microbial diversity within the chicken gut microbiome revealed by metagenomics and culture.</title>
        <authorList>
            <person name="Gilroy R."/>
            <person name="Ravi A."/>
            <person name="Getino M."/>
            <person name="Pursley I."/>
            <person name="Horton D.L."/>
            <person name="Alikhan N.F."/>
            <person name="Baker D."/>
            <person name="Gharbi K."/>
            <person name="Hall N."/>
            <person name="Watson M."/>
            <person name="Adriaenssens E.M."/>
            <person name="Foster-Nyarko E."/>
            <person name="Jarju S."/>
            <person name="Secka A."/>
            <person name="Antonio M."/>
            <person name="Oren A."/>
            <person name="Chaudhuri R.R."/>
            <person name="La Ragione R."/>
            <person name="Hildebrand F."/>
            <person name="Pallen M.J."/>
        </authorList>
    </citation>
    <scope>NUCLEOTIDE SEQUENCE</scope>
    <source>
        <strain evidence="14">ChiSxjej3B15-24422</strain>
    </source>
</reference>
<dbReference type="AlphaFoldDB" id="A0A9D1YRM8"/>
<dbReference type="Gene3D" id="3.30.1330.90">
    <property type="entry name" value="D-3-phosphoglycerate dehydrogenase, domain 3"/>
    <property type="match status" value="1"/>
</dbReference>
<sequence length="225" mass="24107">MKHYGVFDIIGPIMVGPSSSHTAGAARLGLFARHLCGEDVKKAVFYMHGSFAETYAGHGTDKALLAGIQGVRCDDERLKQAYELAEKNGIEASFVPADLGDVHPNTVRMELETKSGRSFTMTGSSIGGGSVCITEIDGVAVQFSGERPILATRHTDEPGVIAGITAILYAYRINIGNMQVNRSADSHTACMYMELDGELPGELKGALERVYGVQRALLLDPADMN</sequence>
<dbReference type="GO" id="GO:0003941">
    <property type="term" value="F:L-serine ammonia-lyase activity"/>
    <property type="evidence" value="ECO:0007669"/>
    <property type="project" value="UniProtKB-UniRule"/>
</dbReference>
<evidence type="ECO:0000259" key="13">
    <source>
        <dbReference type="PROSITE" id="PS51671"/>
    </source>
</evidence>
<dbReference type="Pfam" id="PF03315">
    <property type="entry name" value="SDH_beta"/>
    <property type="match status" value="1"/>
</dbReference>
<dbReference type="InterPro" id="IPR005131">
    <property type="entry name" value="Ser_deHydtase_bsu"/>
</dbReference>
<dbReference type="SUPFAM" id="SSF55021">
    <property type="entry name" value="ACT-like"/>
    <property type="match status" value="1"/>
</dbReference>
<dbReference type="NCBIfam" id="TIGR00719">
    <property type="entry name" value="sda_beta"/>
    <property type="match status" value="1"/>
</dbReference>
<comment type="pathway">
    <text evidence="2 11">Carbohydrate biosynthesis; gluconeogenesis.</text>
</comment>
<dbReference type="InterPro" id="IPR002912">
    <property type="entry name" value="ACT_dom"/>
</dbReference>
<dbReference type="Gene3D" id="3.30.70.260">
    <property type="match status" value="1"/>
</dbReference>